<evidence type="ECO:0000313" key="2">
    <source>
        <dbReference type="Proteomes" id="UP000019678"/>
    </source>
</evidence>
<organism evidence="1 2">
    <name type="scientific">Chondromyces apiculatus DSM 436</name>
    <dbReference type="NCBI Taxonomy" id="1192034"/>
    <lineage>
        <taxon>Bacteria</taxon>
        <taxon>Pseudomonadati</taxon>
        <taxon>Myxococcota</taxon>
        <taxon>Polyangia</taxon>
        <taxon>Polyangiales</taxon>
        <taxon>Polyangiaceae</taxon>
        <taxon>Chondromyces</taxon>
    </lineage>
</organism>
<dbReference type="Proteomes" id="UP000019678">
    <property type="component" value="Unassembled WGS sequence"/>
</dbReference>
<accession>A0A017SSV9</accession>
<evidence type="ECO:0000313" key="1">
    <source>
        <dbReference type="EMBL" id="EYF00058.1"/>
    </source>
</evidence>
<sequence>MVVHRGDAYFLVWTQGAHPFFFRPNYKAMDGRLVFALVATSSSGNLAGRQQEMKIEGADNLQALQRGGACWWEREPEPEGRFPRLQVVEESPAAGAR</sequence>
<gene>
    <name evidence="1" type="ORF">CAP_1409</name>
</gene>
<keyword evidence="2" id="KW-1185">Reference proteome</keyword>
<reference evidence="1 2" key="1">
    <citation type="submission" date="2013-05" db="EMBL/GenBank/DDBJ databases">
        <title>Genome assembly of Chondromyces apiculatus DSM 436.</title>
        <authorList>
            <person name="Sharma G."/>
            <person name="Khatri I."/>
            <person name="Kaur C."/>
            <person name="Mayilraj S."/>
            <person name="Subramanian S."/>
        </authorList>
    </citation>
    <scope>NUCLEOTIDE SEQUENCE [LARGE SCALE GENOMIC DNA]</scope>
    <source>
        <strain evidence="1 2">DSM 436</strain>
    </source>
</reference>
<protein>
    <submittedName>
        <fullName evidence="1">Uncharacterized protein</fullName>
    </submittedName>
</protein>
<name>A0A017SSV9_9BACT</name>
<dbReference type="AlphaFoldDB" id="A0A017SSV9"/>
<proteinExistence type="predicted"/>
<dbReference type="STRING" id="1192034.CAP_1409"/>
<comment type="caution">
    <text evidence="1">The sequence shown here is derived from an EMBL/GenBank/DDBJ whole genome shotgun (WGS) entry which is preliminary data.</text>
</comment>
<dbReference type="eggNOG" id="ENOG502ZQFY">
    <property type="taxonomic scope" value="Bacteria"/>
</dbReference>
<dbReference type="EMBL" id="ASRX01000139">
    <property type="protein sequence ID" value="EYF00058.1"/>
    <property type="molecule type" value="Genomic_DNA"/>
</dbReference>